<evidence type="ECO:0000313" key="2">
    <source>
        <dbReference type="EMBL" id="JAH44622.1"/>
    </source>
</evidence>
<dbReference type="EMBL" id="GBXM01063955">
    <property type="protein sequence ID" value="JAH44622.1"/>
    <property type="molecule type" value="Transcribed_RNA"/>
</dbReference>
<proteinExistence type="predicted"/>
<accession>A0A0E9STN9</accession>
<organism evidence="2">
    <name type="scientific">Anguilla anguilla</name>
    <name type="common">European freshwater eel</name>
    <name type="synonym">Muraena anguilla</name>
    <dbReference type="NCBI Taxonomy" id="7936"/>
    <lineage>
        <taxon>Eukaryota</taxon>
        <taxon>Metazoa</taxon>
        <taxon>Chordata</taxon>
        <taxon>Craniata</taxon>
        <taxon>Vertebrata</taxon>
        <taxon>Euteleostomi</taxon>
        <taxon>Actinopterygii</taxon>
        <taxon>Neopterygii</taxon>
        <taxon>Teleostei</taxon>
        <taxon>Anguilliformes</taxon>
        <taxon>Anguillidae</taxon>
        <taxon>Anguilla</taxon>
    </lineage>
</organism>
<dbReference type="AlphaFoldDB" id="A0A0E9STN9"/>
<feature type="region of interest" description="Disordered" evidence="1">
    <location>
        <begin position="28"/>
        <end position="47"/>
    </location>
</feature>
<reference evidence="2" key="1">
    <citation type="submission" date="2014-11" db="EMBL/GenBank/DDBJ databases">
        <authorList>
            <person name="Amaro Gonzalez C."/>
        </authorList>
    </citation>
    <scope>NUCLEOTIDE SEQUENCE</scope>
</reference>
<reference evidence="2" key="2">
    <citation type="journal article" date="2015" name="Fish Shellfish Immunol.">
        <title>Early steps in the European eel (Anguilla anguilla)-Vibrio vulnificus interaction in the gills: Role of the RtxA13 toxin.</title>
        <authorList>
            <person name="Callol A."/>
            <person name="Pajuelo D."/>
            <person name="Ebbesson L."/>
            <person name="Teles M."/>
            <person name="MacKenzie S."/>
            <person name="Amaro C."/>
        </authorList>
    </citation>
    <scope>NUCLEOTIDE SEQUENCE</scope>
</reference>
<protein>
    <submittedName>
        <fullName evidence="2">Uncharacterized protein</fullName>
    </submittedName>
</protein>
<name>A0A0E9STN9_ANGAN</name>
<evidence type="ECO:0000256" key="1">
    <source>
        <dbReference type="SAM" id="MobiDB-lite"/>
    </source>
</evidence>
<dbReference type="EMBL" id="GBXM01050725">
    <property type="protein sequence ID" value="JAH57852.1"/>
    <property type="molecule type" value="Transcribed_RNA"/>
</dbReference>
<sequence>MPYEPILKGTGSRLNTLKILLRREHCQNSFSDPTSSTQKFCHGTDTS</sequence>